<accession>A0ABX5Z8D1</accession>
<evidence type="ECO:0000313" key="1">
    <source>
        <dbReference type="EMBL" id="QEH92956.1"/>
    </source>
</evidence>
<protein>
    <submittedName>
        <fullName evidence="1">Uncharacterized protein</fullName>
    </submittedName>
</protein>
<dbReference type="EMBL" id="CP043031">
    <property type="protein sequence ID" value="QEH92956.1"/>
    <property type="molecule type" value="Genomic_DNA"/>
</dbReference>
<reference evidence="1 2" key="1">
    <citation type="submission" date="2019-08" db="EMBL/GenBank/DDBJ databases">
        <title>Dermacoccus abyssi strain HZAU 226, whole genome Nanopore sequencing project.</title>
        <authorList>
            <person name="Guo A."/>
            <person name="Zhang X."/>
            <person name="Ruan Y."/>
            <person name="Liu W."/>
            <person name="Chen Q."/>
            <person name="Gu L."/>
        </authorList>
    </citation>
    <scope>NUCLEOTIDE SEQUENCE [LARGE SCALE GENOMIC DNA]</scope>
    <source>
        <strain evidence="1 2">HZAU 226</strain>
    </source>
</reference>
<proteinExistence type="predicted"/>
<dbReference type="Proteomes" id="UP000323565">
    <property type="component" value="Chromosome"/>
</dbReference>
<evidence type="ECO:0000313" key="2">
    <source>
        <dbReference type="Proteomes" id="UP000323565"/>
    </source>
</evidence>
<sequence length="272" mass="29963">MSENVSFEISSDVPVRLASAAAIFRSLESDISKFVSHSSTWAPAWVASTGTEVVLTVAEPDLPKFPTDWAVRFGHAVHDLRAALDHLLQQVCMLEGAVPVDIRKVQFPIAGSGKEWRNARKWLSSMPATLLDRVEQLQPLKSDNDVTRGLSLLNDIAVRDKHYELIPMNPGPGAVELETLRSRASSASEEAKNAPWLRLTFDTDASSGEFPSECEVVVSSSPLFVMSRRCAPFSMVMRYLHSATAAAVHFIASGVMEIEMVPEPDWAYFFKG</sequence>
<organism evidence="1 2">
    <name type="scientific">Dermacoccus abyssi</name>
    <dbReference type="NCBI Taxonomy" id="322596"/>
    <lineage>
        <taxon>Bacteria</taxon>
        <taxon>Bacillati</taxon>
        <taxon>Actinomycetota</taxon>
        <taxon>Actinomycetes</taxon>
        <taxon>Micrococcales</taxon>
        <taxon>Dermacoccaceae</taxon>
        <taxon>Dermacoccus</taxon>
    </lineage>
</organism>
<name>A0ABX5Z8D1_9MICO</name>
<keyword evidence="2" id="KW-1185">Reference proteome</keyword>
<gene>
    <name evidence="1" type="ORF">FV141_05025</name>
</gene>